<gene>
    <name evidence="11" type="ORF">QE152_g9835</name>
</gene>
<feature type="domain" description="Cyclic nucleotide-binding" evidence="10">
    <location>
        <begin position="1200"/>
        <end position="1325"/>
    </location>
</feature>
<evidence type="ECO:0000259" key="10">
    <source>
        <dbReference type="PROSITE" id="PS50042"/>
    </source>
</evidence>
<feature type="transmembrane region" description="Helical" evidence="9">
    <location>
        <begin position="340"/>
        <end position="359"/>
    </location>
</feature>
<dbReference type="InterPro" id="IPR050866">
    <property type="entry name" value="CNG_cation_channel"/>
</dbReference>
<evidence type="ECO:0000256" key="2">
    <source>
        <dbReference type="ARBA" id="ARBA00022448"/>
    </source>
</evidence>
<dbReference type="SUPFAM" id="SSF51206">
    <property type="entry name" value="cAMP-binding domain-like"/>
    <property type="match status" value="5"/>
</dbReference>
<keyword evidence="3 9" id="KW-0812">Transmembrane</keyword>
<feature type="transmembrane region" description="Helical" evidence="9">
    <location>
        <begin position="938"/>
        <end position="958"/>
    </location>
</feature>
<dbReference type="SUPFAM" id="SSF81324">
    <property type="entry name" value="Voltage-gated potassium channels"/>
    <property type="match status" value="3"/>
</dbReference>
<evidence type="ECO:0000256" key="5">
    <source>
        <dbReference type="ARBA" id="ARBA00023065"/>
    </source>
</evidence>
<dbReference type="InterPro" id="IPR000595">
    <property type="entry name" value="cNMP-bd_dom"/>
</dbReference>
<dbReference type="SMART" id="SM00100">
    <property type="entry name" value="cNMP"/>
    <property type="match status" value="4"/>
</dbReference>
<keyword evidence="5" id="KW-0406">Ion transport</keyword>
<feature type="domain" description="Cyclic nucleotide-binding" evidence="10">
    <location>
        <begin position="681"/>
        <end position="778"/>
    </location>
</feature>
<dbReference type="GO" id="GO:0016020">
    <property type="term" value="C:membrane"/>
    <property type="evidence" value="ECO:0007669"/>
    <property type="project" value="UniProtKB-SubCell"/>
</dbReference>
<feature type="transmembrane region" description="Helical" evidence="9">
    <location>
        <begin position="900"/>
        <end position="917"/>
    </location>
</feature>
<keyword evidence="7" id="KW-1071">Ligand-gated ion channel</keyword>
<evidence type="ECO:0000256" key="7">
    <source>
        <dbReference type="ARBA" id="ARBA00023286"/>
    </source>
</evidence>
<dbReference type="Pfam" id="PF00027">
    <property type="entry name" value="cNMP_binding"/>
    <property type="match status" value="3"/>
</dbReference>
<feature type="transmembrane region" description="Helical" evidence="9">
    <location>
        <begin position="1502"/>
        <end position="1527"/>
    </location>
</feature>
<dbReference type="Proteomes" id="UP001458880">
    <property type="component" value="Unassembled WGS sequence"/>
</dbReference>
<evidence type="ECO:0000313" key="11">
    <source>
        <dbReference type="EMBL" id="KAK9738490.1"/>
    </source>
</evidence>
<evidence type="ECO:0000256" key="9">
    <source>
        <dbReference type="SAM" id="Phobius"/>
    </source>
</evidence>
<dbReference type="Gene3D" id="1.10.287.630">
    <property type="entry name" value="Helix hairpin bin"/>
    <property type="match status" value="1"/>
</dbReference>
<evidence type="ECO:0000256" key="6">
    <source>
        <dbReference type="ARBA" id="ARBA00023136"/>
    </source>
</evidence>
<comment type="subcellular location">
    <subcellularLocation>
        <location evidence="1">Membrane</location>
        <topology evidence="1">Multi-pass membrane protein</topology>
    </subcellularLocation>
</comment>
<feature type="transmembrane region" description="Helical" evidence="9">
    <location>
        <begin position="1358"/>
        <end position="1378"/>
    </location>
</feature>
<feature type="domain" description="Cyclic nucleotide-binding" evidence="10">
    <location>
        <begin position="1671"/>
        <end position="1791"/>
    </location>
</feature>
<organism evidence="11 12">
    <name type="scientific">Popillia japonica</name>
    <name type="common">Japanese beetle</name>
    <dbReference type="NCBI Taxonomy" id="7064"/>
    <lineage>
        <taxon>Eukaryota</taxon>
        <taxon>Metazoa</taxon>
        <taxon>Ecdysozoa</taxon>
        <taxon>Arthropoda</taxon>
        <taxon>Hexapoda</taxon>
        <taxon>Insecta</taxon>
        <taxon>Pterygota</taxon>
        <taxon>Neoptera</taxon>
        <taxon>Endopterygota</taxon>
        <taxon>Coleoptera</taxon>
        <taxon>Polyphaga</taxon>
        <taxon>Scarabaeiformia</taxon>
        <taxon>Scarabaeidae</taxon>
        <taxon>Rutelinae</taxon>
        <taxon>Popillia</taxon>
    </lineage>
</organism>
<dbReference type="CDD" id="cd00038">
    <property type="entry name" value="CAP_ED"/>
    <property type="match status" value="3"/>
</dbReference>
<feature type="transmembrane region" description="Helical" evidence="9">
    <location>
        <begin position="1097"/>
        <end position="1118"/>
    </location>
</feature>
<dbReference type="InterPro" id="IPR018490">
    <property type="entry name" value="cNMP-bd_dom_sf"/>
</dbReference>
<proteinExistence type="predicted"/>
<evidence type="ECO:0000256" key="4">
    <source>
        <dbReference type="ARBA" id="ARBA00022989"/>
    </source>
</evidence>
<evidence type="ECO:0000256" key="1">
    <source>
        <dbReference type="ARBA" id="ARBA00004141"/>
    </source>
</evidence>
<evidence type="ECO:0000256" key="8">
    <source>
        <dbReference type="ARBA" id="ARBA00023303"/>
    </source>
</evidence>
<name>A0AAW1LX63_POPJA</name>
<accession>A0AAW1LX63</accession>
<dbReference type="PANTHER" id="PTHR45638">
    <property type="entry name" value="CYCLIC NUCLEOTIDE-GATED CATION CHANNEL SUBUNIT A"/>
    <property type="match status" value="1"/>
</dbReference>
<keyword evidence="8" id="KW-0407">Ion channel</keyword>
<dbReference type="PROSITE" id="PS50042">
    <property type="entry name" value="CNMP_BINDING_3"/>
    <property type="match status" value="4"/>
</dbReference>
<dbReference type="GO" id="GO:0005221">
    <property type="term" value="F:intracellularly cyclic nucleotide-activated monoatomic cation channel activity"/>
    <property type="evidence" value="ECO:0007669"/>
    <property type="project" value="InterPro"/>
</dbReference>
<keyword evidence="4 9" id="KW-1133">Transmembrane helix</keyword>
<sequence length="1798" mass="208345">MDVVPDPFINETKTEIFWNAMKKCNLFNNTSEAFQKAVMRKMQSEAFSRGDILYDLGKQADEMCFVARGNLYILSGEDGDSPIVTLGQGSLIGQMNLLYTKTTKFKVVVATYSVIYTLRKTDFWATVLRYQKLKEGSKVHAAFRERIAYAQNLHWKDEQKTAVSFVRKWYDSVYDHIVQEYVLIVTLGQGSLIGQMNLLYTKTTKFKVVVATYSVIYTLRKTDFWATVLRYQKLKEGSKVHAAFRERIAYAQNLHWKDEQKTAVSFVRKWKCLESKKILSEFKEKIKNQVIQMETAVKNEGENQVLYTYSEIHNQKSYDDIFLVTRWPWVLRANSQLLKVWNVIVLVVVIYVAILYPYLAAFTHIDILNKAVTTDTVFVIYLIDVVIQMFTSIESKTETIWHVQYILSARMEKVAFIMDIIATLPIHIYPCFVNAKGRVERIMTLLCLNRVLKIYKVDVMIRDYEKTTNMPIQLVKAVKSAIYITYLGYICAAFYYSTSCFDSAQCYEKSWVKHLIPIFEKQLVYQQERHDPLGYIWLLGFNDVLAVVTNNHPCTTVSVLEHVIQCVLSIGGIFVTNYLFADYTARHTIKYNSTMEYLEFYEAIRRFMMYIETPKYLQTRVFNQLKTNWRINEGVERVQLYTDCPVRLFNSLQVEIYAQSLAALPLFQVEIYAQSLAALPLFQGIDAEILNFIATKCGELNLPPREYLVYSGEQAKNMYIILEGFCSILEGIAEKRVLGPKSLINGLEACLELPSIVTVCTSTYVSILKLSTNDFKFLTAKYPEFVEIIRTSVDQEAIDRVFYRVGDYADFYKASVADEADASFFVFPTCRRDPLNIDYKNVYNASGWKIVRYVLLRRTILPYGKFLRNWEIFKAISAFIISFLTPSQWVYLYYVPQIMYVYYIVYVIGAADMYIRLHVCYYNNDGILVTHPKYTAKYYLTHAFLIDFLACFPFASVLTKLGNIETAKAVILLNCNVLLQMYRFPDAFAYTKELIYKTSDCLHQALKTVPFMLVMLSMLSSVLMYVSSRVRIFNNHLIMERSGFSWIECRDNIHGGVPHLNTSEPYIFLFTSFYYTTCLFIGTNFSQFLSWTKPEAIFSICCIVLGYVFKMYIMVGVVHSRYVGNQKLVVHRNNMVQLLEYLKDEDLPRELQTKVIDHFIHTWRITYGFQTKAMLSVFHLPLQTDFCLHSYLDTLQKVVVFEEASTSFYRHLGRQINEVYLKKDQDVVKVNDIVKVIYIVHKGEVTIYGPTGEVTIYGPTGQVFANLRQGSMFGNIDEVACTRSMILARTSMTTDLFTIRTPEFYNLLQGGYGFVYRKLQNFLLLNNLSYIKSAEEAVEVADIAIRLSVLNQVISSKFYRLVIVLVEVSACVLSSYHVSFDSHYSVYYILYILDLIHLVKIILSFYTPYEDKRGDLITDFAKIRKRYMKLEKFYLDVITVFPYEIFYLLFENEEERKRSKFYLGAIRALRGLNIYQYFTGHNFSSNTVVWTRVSLNLTYTLVFVHLGACALYTLACPAGACTTGYWIGLKRPFECGHQYLCSIYLVMSIVSSTAFPKRRVPRSLGGMAITTCAAITAVFSLVVLLGDITALVRNSVYNLSKYDFEVKEFLTLLENSFVSVPFLEKMKRYCYNLWVVGKGRQIPTLLLSCPNYLMEEIKTQAYGHHILHNVIFASCHQDFLRTIIRKMKVQKFFVGDTICHQEDINDTMYFIHKGIVDVYSVTETEEMHVDILQELDSFGIIQGLFPNTPHTHTYRSNATSIILFLTYSEWCVLLKFFPASKFEIYKNLLVMDKGTSNT</sequence>
<protein>
    <submittedName>
        <fullName evidence="11">Cyclic nucleotide-binding domain</fullName>
    </submittedName>
</protein>
<dbReference type="EMBL" id="JASPKY010000086">
    <property type="protein sequence ID" value="KAK9738490.1"/>
    <property type="molecule type" value="Genomic_DNA"/>
</dbReference>
<comment type="caution">
    <text evidence="11">The sequence shown here is derived from an EMBL/GenBank/DDBJ whole genome shotgun (WGS) entry which is preliminary data.</text>
</comment>
<evidence type="ECO:0000256" key="3">
    <source>
        <dbReference type="ARBA" id="ARBA00022692"/>
    </source>
</evidence>
<evidence type="ECO:0000313" key="12">
    <source>
        <dbReference type="Proteomes" id="UP001458880"/>
    </source>
</evidence>
<dbReference type="GO" id="GO:0044877">
    <property type="term" value="F:protein-containing complex binding"/>
    <property type="evidence" value="ECO:0007669"/>
    <property type="project" value="TreeGrafter"/>
</dbReference>
<dbReference type="Gene3D" id="2.60.120.10">
    <property type="entry name" value="Jelly Rolls"/>
    <property type="match status" value="5"/>
</dbReference>
<dbReference type="InterPro" id="IPR018488">
    <property type="entry name" value="cNMP-bd_CS"/>
</dbReference>
<feature type="transmembrane region" description="Helical" evidence="9">
    <location>
        <begin position="1567"/>
        <end position="1592"/>
    </location>
</feature>
<feature type="transmembrane region" description="Helical" evidence="9">
    <location>
        <begin position="1066"/>
        <end position="1085"/>
    </location>
</feature>
<dbReference type="PANTHER" id="PTHR45638:SF19">
    <property type="entry name" value="CYCLIC NUCLEOTIDE-BINDING DOMAIN-CONTAINING PROTEIN"/>
    <property type="match status" value="1"/>
</dbReference>
<keyword evidence="6 9" id="KW-0472">Membrane</keyword>
<feature type="transmembrane region" description="Helical" evidence="9">
    <location>
        <begin position="1384"/>
        <end position="1403"/>
    </location>
</feature>
<dbReference type="PROSITE" id="PS00888">
    <property type="entry name" value="CNMP_BINDING_1"/>
    <property type="match status" value="1"/>
</dbReference>
<feature type="domain" description="Cyclic nucleotide-binding" evidence="10">
    <location>
        <begin position="26"/>
        <end position="123"/>
    </location>
</feature>
<feature type="transmembrane region" description="Helical" evidence="9">
    <location>
        <begin position="1008"/>
        <end position="1026"/>
    </location>
</feature>
<reference evidence="11 12" key="1">
    <citation type="journal article" date="2024" name="BMC Genomics">
        <title>De novo assembly and annotation of Popillia japonica's genome with initial clues to its potential as an invasive pest.</title>
        <authorList>
            <person name="Cucini C."/>
            <person name="Boschi S."/>
            <person name="Funari R."/>
            <person name="Cardaioli E."/>
            <person name="Iannotti N."/>
            <person name="Marturano G."/>
            <person name="Paoli F."/>
            <person name="Bruttini M."/>
            <person name="Carapelli A."/>
            <person name="Frati F."/>
            <person name="Nardi F."/>
        </authorList>
    </citation>
    <scope>NUCLEOTIDE SEQUENCE [LARGE SCALE GENOMIC DNA]</scope>
    <source>
        <strain evidence="11">DMR45628</strain>
    </source>
</reference>
<keyword evidence="2" id="KW-0813">Transport</keyword>
<keyword evidence="12" id="KW-1185">Reference proteome</keyword>
<feature type="transmembrane region" description="Helical" evidence="9">
    <location>
        <begin position="1433"/>
        <end position="1450"/>
    </location>
</feature>
<dbReference type="InterPro" id="IPR014710">
    <property type="entry name" value="RmlC-like_jellyroll"/>
</dbReference>